<dbReference type="GO" id="GO:0016836">
    <property type="term" value="F:hydro-lyase activity"/>
    <property type="evidence" value="ECO:0007669"/>
    <property type="project" value="TreeGrafter"/>
</dbReference>
<dbReference type="RefSeq" id="WP_185106514.1">
    <property type="nucleotide sequence ID" value="NZ_BAAAXY010000270.1"/>
</dbReference>
<dbReference type="InterPro" id="IPR029065">
    <property type="entry name" value="Enolase_C-like"/>
</dbReference>
<dbReference type="PROSITE" id="PS00909">
    <property type="entry name" value="MR_MLE_2"/>
    <property type="match status" value="1"/>
</dbReference>
<dbReference type="Proteomes" id="UP000565579">
    <property type="component" value="Unassembled WGS sequence"/>
</dbReference>
<dbReference type="Pfam" id="PF02746">
    <property type="entry name" value="MR_MLE_N"/>
    <property type="match status" value="1"/>
</dbReference>
<reference evidence="5 6" key="1">
    <citation type="submission" date="2020-08" db="EMBL/GenBank/DDBJ databases">
        <title>Sequencing the genomes of 1000 actinobacteria strains.</title>
        <authorList>
            <person name="Klenk H.-P."/>
        </authorList>
    </citation>
    <scope>NUCLEOTIDE SEQUENCE [LARGE SCALE GENOMIC DNA]</scope>
    <source>
        <strain evidence="5 6">DSM 43768</strain>
    </source>
</reference>
<protein>
    <submittedName>
        <fullName evidence="5">L-alanine-DL-glutamate epimerase-like enolase superfamily enzyme</fullName>
    </submittedName>
</protein>
<dbReference type="InterPro" id="IPR036849">
    <property type="entry name" value="Enolase-like_C_sf"/>
</dbReference>
<dbReference type="Gene3D" id="3.30.390.10">
    <property type="entry name" value="Enolase-like, N-terminal domain"/>
    <property type="match status" value="1"/>
</dbReference>
<dbReference type="PANTHER" id="PTHR13794">
    <property type="entry name" value="ENOLASE SUPERFAMILY, MANDELATE RACEMASE"/>
    <property type="match status" value="1"/>
</dbReference>
<keyword evidence="6" id="KW-1185">Reference proteome</keyword>
<sequence length="374" mass="40289">MGIASVRFGRYAVPLARPVSDAKVATGRQRPLAQLDVLTCEIATADGLEGLGFSYTTRAGTPAQFAHAREVGELLLGEDPSGIGRIYDRLSWAGASVGRSGVATQALAAIDVALWDLKAKRAGLPLAKLLGAYRDSVRVYNTSGGYLQAPIEEVKEKATRSLAGGIGGIKIKVGQPSMGEDLRRLTAVREHLGDGVPLMVDANQQWDRAGALRFGRAVEDLGLVWIEEPLDAYDAEGHAQLAAALDTPIATGEMLTGVPDLVRLIDLRAVDFLQPDVPRVGGITPYLKVAALADHAHLQVAPHFVMEIHVHLAAAYPRDSWVEHIEWLSPLFEERLEIAGGRMAVPDRPGLGLTLAGRARDWRLDEVEFRADGR</sequence>
<dbReference type="EMBL" id="JACHMI010000001">
    <property type="protein sequence ID" value="MBB6552610.1"/>
    <property type="molecule type" value="Genomic_DNA"/>
</dbReference>
<evidence type="ECO:0000256" key="1">
    <source>
        <dbReference type="ARBA" id="ARBA00001946"/>
    </source>
</evidence>
<dbReference type="PANTHER" id="PTHR13794:SF58">
    <property type="entry name" value="MITOCHONDRIAL ENOLASE SUPERFAMILY MEMBER 1"/>
    <property type="match status" value="1"/>
</dbReference>
<dbReference type="InterPro" id="IPR013341">
    <property type="entry name" value="Mandelate_racemase_N_dom"/>
</dbReference>
<dbReference type="AlphaFoldDB" id="A0A7X0NZS0"/>
<dbReference type="SMART" id="SM00922">
    <property type="entry name" value="MR_MLE"/>
    <property type="match status" value="1"/>
</dbReference>
<evidence type="ECO:0000256" key="3">
    <source>
        <dbReference type="ARBA" id="ARBA00022842"/>
    </source>
</evidence>
<accession>A0A7X0NZS0</accession>
<gene>
    <name evidence="5" type="ORF">HD593_007405</name>
</gene>
<keyword evidence="2" id="KW-0479">Metal-binding</keyword>
<evidence type="ECO:0000259" key="4">
    <source>
        <dbReference type="SMART" id="SM00922"/>
    </source>
</evidence>
<dbReference type="InterPro" id="IPR018110">
    <property type="entry name" value="Mandel_Rmase/mucon_lact_enz_CS"/>
</dbReference>
<comment type="caution">
    <text evidence="5">The sequence shown here is derived from an EMBL/GenBank/DDBJ whole genome shotgun (WGS) entry which is preliminary data.</text>
</comment>
<dbReference type="SUPFAM" id="SSF54826">
    <property type="entry name" value="Enolase N-terminal domain-like"/>
    <property type="match status" value="1"/>
</dbReference>
<dbReference type="SFLD" id="SFLDS00001">
    <property type="entry name" value="Enolase"/>
    <property type="match status" value="1"/>
</dbReference>
<dbReference type="SFLD" id="SFLDG00179">
    <property type="entry name" value="mandelate_racemase"/>
    <property type="match status" value="1"/>
</dbReference>
<comment type="cofactor">
    <cofactor evidence="1">
        <name>Mg(2+)</name>
        <dbReference type="ChEBI" id="CHEBI:18420"/>
    </cofactor>
</comment>
<evidence type="ECO:0000313" key="6">
    <source>
        <dbReference type="Proteomes" id="UP000565579"/>
    </source>
</evidence>
<evidence type="ECO:0000313" key="5">
    <source>
        <dbReference type="EMBL" id="MBB6552610.1"/>
    </source>
</evidence>
<proteinExistence type="predicted"/>
<evidence type="ECO:0000256" key="2">
    <source>
        <dbReference type="ARBA" id="ARBA00022723"/>
    </source>
</evidence>
<dbReference type="NCBIfam" id="NF047820">
    <property type="entry name" value="TalGalacDh"/>
    <property type="match status" value="1"/>
</dbReference>
<dbReference type="GO" id="GO:0000287">
    <property type="term" value="F:magnesium ion binding"/>
    <property type="evidence" value="ECO:0007669"/>
    <property type="project" value="TreeGrafter"/>
</dbReference>
<dbReference type="PROSITE" id="PS00908">
    <property type="entry name" value="MR_MLE_1"/>
    <property type="match status" value="1"/>
</dbReference>
<dbReference type="InterPro" id="IPR013342">
    <property type="entry name" value="Mandelate_racemase_C"/>
</dbReference>
<dbReference type="Pfam" id="PF13378">
    <property type="entry name" value="MR_MLE_C"/>
    <property type="match status" value="1"/>
</dbReference>
<feature type="domain" description="Mandelate racemase/muconate lactonizing enzyme C-terminal" evidence="4">
    <location>
        <begin position="151"/>
        <end position="248"/>
    </location>
</feature>
<dbReference type="GO" id="GO:0016052">
    <property type="term" value="P:carbohydrate catabolic process"/>
    <property type="evidence" value="ECO:0007669"/>
    <property type="project" value="TreeGrafter"/>
</dbReference>
<dbReference type="InterPro" id="IPR046945">
    <property type="entry name" value="RHMD-like"/>
</dbReference>
<dbReference type="GO" id="GO:0009063">
    <property type="term" value="P:amino acid catabolic process"/>
    <property type="evidence" value="ECO:0007669"/>
    <property type="project" value="InterPro"/>
</dbReference>
<organism evidence="5 6">
    <name type="scientific">Nonomuraea rubra</name>
    <dbReference type="NCBI Taxonomy" id="46180"/>
    <lineage>
        <taxon>Bacteria</taxon>
        <taxon>Bacillati</taxon>
        <taxon>Actinomycetota</taxon>
        <taxon>Actinomycetes</taxon>
        <taxon>Streptosporangiales</taxon>
        <taxon>Streptosporangiaceae</taxon>
        <taxon>Nonomuraea</taxon>
    </lineage>
</organism>
<dbReference type="Gene3D" id="3.20.20.120">
    <property type="entry name" value="Enolase-like C-terminal domain"/>
    <property type="match status" value="1"/>
</dbReference>
<name>A0A7X0NZS0_9ACTN</name>
<keyword evidence="3" id="KW-0460">Magnesium</keyword>
<dbReference type="InterPro" id="IPR029017">
    <property type="entry name" value="Enolase-like_N"/>
</dbReference>
<dbReference type="SUPFAM" id="SSF51604">
    <property type="entry name" value="Enolase C-terminal domain-like"/>
    <property type="match status" value="1"/>
</dbReference>
<dbReference type="CDD" id="cd03316">
    <property type="entry name" value="MR_like"/>
    <property type="match status" value="1"/>
</dbReference>